<keyword evidence="3" id="KW-1185">Reference proteome</keyword>
<feature type="compositionally biased region" description="Basic and acidic residues" evidence="1">
    <location>
        <begin position="253"/>
        <end position="264"/>
    </location>
</feature>
<accession>A0ABN9PAJ2</accession>
<feature type="region of interest" description="Disordered" evidence="1">
    <location>
        <begin position="154"/>
        <end position="175"/>
    </location>
</feature>
<sequence length="322" mass="35055">MNALLGEVMQVKAELQRQAQPVQAAQADLDLSPVVAEIQAVRQVLVAEMRGGKAEPDLSPVVAEIQALRREVDLSPAIAEIRSSKADFGEVRAQLQALRDAPQAGLEQIARQVDRLASDLDALPKEIQKSREAPWVGARGGLRWTRSWTPRQTSSMHLKARVPRQSPPGTSSCPWTWRTTQRLASASRASPPRAALAASAWRPPGGGWPAAELFGVRVCRRGRDGHGRPLGEDRLQTARRGSVGAALTASSAHSEEEAPDHRIEGCACDPTETVGIRRNLLSLTRILTRSALKARLTASKRVRLHAKGGPRPRERWTRGAKT</sequence>
<feature type="non-terminal residue" evidence="2">
    <location>
        <position position="322"/>
    </location>
</feature>
<evidence type="ECO:0000313" key="2">
    <source>
        <dbReference type="EMBL" id="CAK0788313.1"/>
    </source>
</evidence>
<dbReference type="SUPFAM" id="SSF158622">
    <property type="entry name" value="YheA/YmcA-like"/>
    <property type="match status" value="1"/>
</dbReference>
<organism evidence="2 3">
    <name type="scientific">Prorocentrum cordatum</name>
    <dbReference type="NCBI Taxonomy" id="2364126"/>
    <lineage>
        <taxon>Eukaryota</taxon>
        <taxon>Sar</taxon>
        <taxon>Alveolata</taxon>
        <taxon>Dinophyceae</taxon>
        <taxon>Prorocentrales</taxon>
        <taxon>Prorocentraceae</taxon>
        <taxon>Prorocentrum</taxon>
    </lineage>
</organism>
<name>A0ABN9PAJ2_9DINO</name>
<proteinExistence type="predicted"/>
<evidence type="ECO:0000313" key="3">
    <source>
        <dbReference type="Proteomes" id="UP001189429"/>
    </source>
</evidence>
<comment type="caution">
    <text evidence="2">The sequence shown here is derived from an EMBL/GenBank/DDBJ whole genome shotgun (WGS) entry which is preliminary data.</text>
</comment>
<dbReference type="InterPro" id="IPR023378">
    <property type="entry name" value="YheA/YmcA-like_dom_sf"/>
</dbReference>
<evidence type="ECO:0000256" key="1">
    <source>
        <dbReference type="SAM" id="MobiDB-lite"/>
    </source>
</evidence>
<feature type="region of interest" description="Disordered" evidence="1">
    <location>
        <begin position="239"/>
        <end position="264"/>
    </location>
</feature>
<protein>
    <submittedName>
        <fullName evidence="2">Uncharacterized protein</fullName>
    </submittedName>
</protein>
<reference evidence="2" key="1">
    <citation type="submission" date="2023-10" db="EMBL/GenBank/DDBJ databases">
        <authorList>
            <person name="Chen Y."/>
            <person name="Shah S."/>
            <person name="Dougan E. K."/>
            <person name="Thang M."/>
            <person name="Chan C."/>
        </authorList>
    </citation>
    <scope>NUCLEOTIDE SEQUENCE [LARGE SCALE GENOMIC DNA]</scope>
</reference>
<dbReference type="Proteomes" id="UP001189429">
    <property type="component" value="Unassembled WGS sequence"/>
</dbReference>
<dbReference type="EMBL" id="CAUYUJ010000031">
    <property type="protein sequence ID" value="CAK0788313.1"/>
    <property type="molecule type" value="Genomic_DNA"/>
</dbReference>
<gene>
    <name evidence="2" type="ORF">PCOR1329_LOCUS239</name>
</gene>